<keyword evidence="2" id="KW-1185">Reference proteome</keyword>
<organism evidence="1 2">
    <name type="scientific">Botryobasidium botryosum (strain FD-172 SS1)</name>
    <dbReference type="NCBI Taxonomy" id="930990"/>
    <lineage>
        <taxon>Eukaryota</taxon>
        <taxon>Fungi</taxon>
        <taxon>Dikarya</taxon>
        <taxon>Basidiomycota</taxon>
        <taxon>Agaricomycotina</taxon>
        <taxon>Agaricomycetes</taxon>
        <taxon>Cantharellales</taxon>
        <taxon>Botryobasidiaceae</taxon>
        <taxon>Botryobasidium</taxon>
    </lineage>
</organism>
<gene>
    <name evidence="1" type="ORF">BOTBODRAFT_32013</name>
</gene>
<dbReference type="AlphaFoldDB" id="A0A067MTW6"/>
<dbReference type="HOGENOM" id="CLU_750025_0_0_1"/>
<reference evidence="2" key="1">
    <citation type="journal article" date="2014" name="Proc. Natl. Acad. Sci. U.S.A.">
        <title>Extensive sampling of basidiomycete genomes demonstrates inadequacy of the white-rot/brown-rot paradigm for wood decay fungi.</title>
        <authorList>
            <person name="Riley R."/>
            <person name="Salamov A.A."/>
            <person name="Brown D.W."/>
            <person name="Nagy L.G."/>
            <person name="Floudas D."/>
            <person name="Held B.W."/>
            <person name="Levasseur A."/>
            <person name="Lombard V."/>
            <person name="Morin E."/>
            <person name="Otillar R."/>
            <person name="Lindquist E.A."/>
            <person name="Sun H."/>
            <person name="LaButti K.M."/>
            <person name="Schmutz J."/>
            <person name="Jabbour D."/>
            <person name="Luo H."/>
            <person name="Baker S.E."/>
            <person name="Pisabarro A.G."/>
            <person name="Walton J.D."/>
            <person name="Blanchette R.A."/>
            <person name="Henrissat B."/>
            <person name="Martin F."/>
            <person name="Cullen D."/>
            <person name="Hibbett D.S."/>
            <person name="Grigoriev I.V."/>
        </authorList>
    </citation>
    <scope>NUCLEOTIDE SEQUENCE [LARGE SCALE GENOMIC DNA]</scope>
    <source>
        <strain evidence="2">FD-172 SS1</strain>
    </source>
</reference>
<dbReference type="Gene3D" id="3.80.10.10">
    <property type="entry name" value="Ribonuclease Inhibitor"/>
    <property type="match status" value="1"/>
</dbReference>
<proteinExistence type="predicted"/>
<evidence type="ECO:0000313" key="2">
    <source>
        <dbReference type="Proteomes" id="UP000027195"/>
    </source>
</evidence>
<sequence>MYTKYGRYIPSSVLMRILNFVAIPRSSSHNPSADLARVARSNNYMRCLAEAVLYRSIDLRNRSETRLSRCLSSVVRSTRRQAVVERLAFSYAPATSQKLINTIRLAFAAMVNLRDLEVYCAQDHPSRPSQIATQLFSGGCGFRLEKFSTDFVVDSALMVFIESQRGLRHLKLTQNPTKSASLVKHHDHFIQGMLLPNLRSVSCTVSFALSLLPKRRSIYKLEILDTVQKDHLAYVMAKIGDCRGVVPLRELSIPVEECTPEALYNIAKYVPHLHSFTLHDVRLSLTDVPYHIANLSRGLSGFDSLRFADFTFYISKMYSSGRVRCSENSFCHFMIKQCPSLGKADLTIQEHGMSPRRWSLTGSECWRKN</sequence>
<evidence type="ECO:0000313" key="1">
    <source>
        <dbReference type="EMBL" id="KDQ15011.1"/>
    </source>
</evidence>
<name>A0A067MTW6_BOTB1</name>
<dbReference type="Proteomes" id="UP000027195">
    <property type="component" value="Unassembled WGS sequence"/>
</dbReference>
<evidence type="ECO:0008006" key="3">
    <source>
        <dbReference type="Google" id="ProtNLM"/>
    </source>
</evidence>
<dbReference type="InterPro" id="IPR032675">
    <property type="entry name" value="LRR_dom_sf"/>
</dbReference>
<accession>A0A067MTW6</accession>
<dbReference type="InParanoid" id="A0A067MTW6"/>
<protein>
    <recommendedName>
        <fullName evidence="3">F-box domain-containing protein</fullName>
    </recommendedName>
</protein>
<dbReference type="EMBL" id="KL198034">
    <property type="protein sequence ID" value="KDQ15011.1"/>
    <property type="molecule type" value="Genomic_DNA"/>
</dbReference>